<dbReference type="Gene3D" id="3.40.50.2300">
    <property type="match status" value="1"/>
</dbReference>
<dbReference type="EMBL" id="BAFK01000014">
    <property type="protein sequence ID" value="GAB59554.1"/>
    <property type="molecule type" value="Genomic_DNA"/>
</dbReference>
<organism evidence="4 5">
    <name type="scientific">Rheinheimera nanhaiensis E407-8</name>
    <dbReference type="NCBI Taxonomy" id="562729"/>
    <lineage>
        <taxon>Bacteria</taxon>
        <taxon>Pseudomonadati</taxon>
        <taxon>Pseudomonadota</taxon>
        <taxon>Gammaproteobacteria</taxon>
        <taxon>Chromatiales</taxon>
        <taxon>Chromatiaceae</taxon>
        <taxon>Rheinheimera</taxon>
    </lineage>
</organism>
<dbReference type="STRING" id="562729.RNAN_2560"/>
<feature type="modified residue" description="4-aspartylphosphate" evidence="2">
    <location>
        <position position="56"/>
    </location>
</feature>
<protein>
    <submittedName>
        <fullName evidence="4">Response regulator receiver protein</fullName>
    </submittedName>
</protein>
<dbReference type="Proteomes" id="UP000004374">
    <property type="component" value="Unassembled WGS sequence"/>
</dbReference>
<evidence type="ECO:0000256" key="2">
    <source>
        <dbReference type="PROSITE-ProRule" id="PRU00169"/>
    </source>
</evidence>
<dbReference type="PROSITE" id="PS50110">
    <property type="entry name" value="RESPONSE_REGULATORY"/>
    <property type="match status" value="1"/>
</dbReference>
<name>I1DZS6_9GAMM</name>
<evidence type="ECO:0000313" key="4">
    <source>
        <dbReference type="EMBL" id="GAB59554.1"/>
    </source>
</evidence>
<dbReference type="GO" id="GO:0000160">
    <property type="term" value="P:phosphorelay signal transduction system"/>
    <property type="evidence" value="ECO:0007669"/>
    <property type="project" value="InterPro"/>
</dbReference>
<reference evidence="4 5" key="1">
    <citation type="journal article" date="2012" name="J. Bacteriol.">
        <title>Genome Sequence of the Protease-Producing Bacterium Rheinheimera nanhaiensis E407-8T, Isolated from Deep-Sea Sediment of the South China Sea.</title>
        <authorList>
            <person name="Zhang X.-Y."/>
            <person name="Zhang Y.-J."/>
            <person name="Qin Q.-L."/>
            <person name="Xie B.-B."/>
            <person name="Chen X.-L."/>
            <person name="Zhou B.-C."/>
            <person name="Zhang Y.-Z."/>
        </authorList>
    </citation>
    <scope>NUCLEOTIDE SEQUENCE [LARGE SCALE GENOMIC DNA]</scope>
    <source>
        <strain evidence="4 5">E407-8</strain>
    </source>
</reference>
<keyword evidence="1 2" id="KW-0597">Phosphoprotein</keyword>
<sequence length="129" mass="14133">MTALQRIMHVEDDPSIQQVAKIALEAVGGFTVHTCSSGQQALDDYPAFAPQLILLDVMMPGMDGPTTLQQLRQQFDLSKVPAVFMTAKVQSSEVESYKALGAADVVVKPFDPMALSGQIRQIWQDFHQA</sequence>
<dbReference type="InterPro" id="IPR011006">
    <property type="entry name" value="CheY-like_superfamily"/>
</dbReference>
<comment type="caution">
    <text evidence="4">The sequence shown here is derived from an EMBL/GenBank/DDBJ whole genome shotgun (WGS) entry which is preliminary data.</text>
</comment>
<dbReference type="PANTHER" id="PTHR44591:SF3">
    <property type="entry name" value="RESPONSE REGULATORY DOMAIN-CONTAINING PROTEIN"/>
    <property type="match status" value="1"/>
</dbReference>
<dbReference type="InterPro" id="IPR001789">
    <property type="entry name" value="Sig_transdc_resp-reg_receiver"/>
</dbReference>
<dbReference type="SUPFAM" id="SSF52172">
    <property type="entry name" value="CheY-like"/>
    <property type="match status" value="1"/>
</dbReference>
<feature type="domain" description="Response regulatory" evidence="3">
    <location>
        <begin position="6"/>
        <end position="123"/>
    </location>
</feature>
<dbReference type="PANTHER" id="PTHR44591">
    <property type="entry name" value="STRESS RESPONSE REGULATOR PROTEIN 1"/>
    <property type="match status" value="1"/>
</dbReference>
<evidence type="ECO:0000256" key="1">
    <source>
        <dbReference type="ARBA" id="ARBA00022553"/>
    </source>
</evidence>
<accession>I1DZS6</accession>
<dbReference type="RefSeq" id="WP_008222260.1">
    <property type="nucleotide sequence ID" value="NZ_BAFK01000014.1"/>
</dbReference>
<dbReference type="OrthoDB" id="9800897at2"/>
<dbReference type="SMART" id="SM00448">
    <property type="entry name" value="REC"/>
    <property type="match status" value="1"/>
</dbReference>
<gene>
    <name evidence="4" type="ORF">RNAN_2560</name>
</gene>
<dbReference type="Pfam" id="PF00072">
    <property type="entry name" value="Response_reg"/>
    <property type="match status" value="1"/>
</dbReference>
<dbReference type="InterPro" id="IPR050595">
    <property type="entry name" value="Bact_response_regulator"/>
</dbReference>
<evidence type="ECO:0000313" key="5">
    <source>
        <dbReference type="Proteomes" id="UP000004374"/>
    </source>
</evidence>
<keyword evidence="5" id="KW-1185">Reference proteome</keyword>
<dbReference type="AlphaFoldDB" id="I1DZS6"/>
<evidence type="ECO:0000259" key="3">
    <source>
        <dbReference type="PROSITE" id="PS50110"/>
    </source>
</evidence>
<proteinExistence type="predicted"/>